<name>A0A2P7TYL9_9NEIS</name>
<dbReference type="OrthoDB" id="9805629at2"/>
<dbReference type="Gene3D" id="1.10.1020.10">
    <property type="entry name" value="Adenine-specific Methyltransferase, Domain 2"/>
    <property type="match status" value="2"/>
</dbReference>
<dbReference type="Proteomes" id="UP000241868">
    <property type="component" value="Unassembled WGS sequence"/>
</dbReference>
<gene>
    <name evidence="8" type="ORF">C7N83_09955</name>
</gene>
<dbReference type="EMBL" id="PXYY01000070">
    <property type="protein sequence ID" value="PSJ79822.1"/>
    <property type="molecule type" value="Genomic_DNA"/>
</dbReference>
<evidence type="ECO:0000256" key="1">
    <source>
        <dbReference type="ARBA" id="ARBA00006594"/>
    </source>
</evidence>
<dbReference type="PRINTS" id="PR00505">
    <property type="entry name" value="D12N6MTFRASE"/>
</dbReference>
<reference evidence="8 9" key="1">
    <citation type="submission" date="2018-03" db="EMBL/GenBank/DDBJ databases">
        <title>Neisseria weixii sp. nov., isolated from the intestinal contents of Tibetan Plateau pika (Ochotona curzoniae) in Yushu, Qinghai Province, China.</title>
        <authorList>
            <person name="Gui Z."/>
        </authorList>
    </citation>
    <scope>NUCLEOTIDE SEQUENCE [LARGE SCALE GENOMIC DNA]</scope>
    <source>
        <strain evidence="8 9">ATCC 51483</strain>
    </source>
</reference>
<dbReference type="InterPro" id="IPR029063">
    <property type="entry name" value="SAM-dependent_MTases_sf"/>
</dbReference>
<dbReference type="PIRSF" id="PIRSF036638">
    <property type="entry name" value="M_m6A_StsI"/>
    <property type="match status" value="1"/>
</dbReference>
<dbReference type="NCBIfam" id="TIGR00571">
    <property type="entry name" value="dam"/>
    <property type="match status" value="1"/>
</dbReference>
<dbReference type="GO" id="GO:0009307">
    <property type="term" value="P:DNA restriction-modification system"/>
    <property type="evidence" value="ECO:0007669"/>
    <property type="project" value="InterPro"/>
</dbReference>
<dbReference type="Pfam" id="PF02086">
    <property type="entry name" value="MethyltransfD12"/>
    <property type="match status" value="2"/>
</dbReference>
<dbReference type="InterPro" id="IPR002052">
    <property type="entry name" value="DNA_methylase_N6_adenine_CS"/>
</dbReference>
<dbReference type="InterPro" id="IPR012186">
    <property type="entry name" value="Ade-mod_methylase_MStsI"/>
</dbReference>
<evidence type="ECO:0000256" key="6">
    <source>
        <dbReference type="ARBA" id="ARBA00047942"/>
    </source>
</evidence>
<dbReference type="GO" id="GO:0043565">
    <property type="term" value="F:sequence-specific DNA binding"/>
    <property type="evidence" value="ECO:0007669"/>
    <property type="project" value="TreeGrafter"/>
</dbReference>
<evidence type="ECO:0000256" key="5">
    <source>
        <dbReference type="ARBA" id="ARBA00022691"/>
    </source>
</evidence>
<comment type="caution">
    <text evidence="8">The sequence shown here is derived from an EMBL/GenBank/DDBJ whole genome shotgun (WGS) entry which is preliminary data.</text>
</comment>
<dbReference type="PROSITE" id="PS00092">
    <property type="entry name" value="N6_MTASE"/>
    <property type="match status" value="1"/>
</dbReference>
<keyword evidence="9" id="KW-1185">Reference proteome</keyword>
<dbReference type="InterPro" id="IPR012327">
    <property type="entry name" value="MeTrfase_D12"/>
</dbReference>
<dbReference type="PANTHER" id="PTHR30481:SF3">
    <property type="entry name" value="DNA ADENINE METHYLASE"/>
    <property type="match status" value="1"/>
</dbReference>
<evidence type="ECO:0000256" key="4">
    <source>
        <dbReference type="ARBA" id="ARBA00022679"/>
    </source>
</evidence>
<protein>
    <recommendedName>
        <fullName evidence="2 7">Site-specific DNA-methyltransferase (adenine-specific)</fullName>
        <ecNumber evidence="2 7">2.1.1.72</ecNumber>
    </recommendedName>
</protein>
<dbReference type="EC" id="2.1.1.72" evidence="2 7"/>
<comment type="similarity">
    <text evidence="1 7">Belongs to the N(4)/N(6)-methyltransferase family.</text>
</comment>
<dbReference type="GO" id="GO:0032259">
    <property type="term" value="P:methylation"/>
    <property type="evidence" value="ECO:0007669"/>
    <property type="project" value="UniProtKB-KW"/>
</dbReference>
<dbReference type="GO" id="GO:1904047">
    <property type="term" value="F:S-adenosyl-L-methionine binding"/>
    <property type="evidence" value="ECO:0007669"/>
    <property type="project" value="TreeGrafter"/>
</dbReference>
<evidence type="ECO:0000256" key="2">
    <source>
        <dbReference type="ARBA" id="ARBA00011900"/>
    </source>
</evidence>
<dbReference type="PANTHER" id="PTHR30481">
    <property type="entry name" value="DNA ADENINE METHYLASE"/>
    <property type="match status" value="1"/>
</dbReference>
<evidence type="ECO:0000313" key="9">
    <source>
        <dbReference type="Proteomes" id="UP000241868"/>
    </source>
</evidence>
<comment type="catalytic activity">
    <reaction evidence="6 7">
        <text>a 2'-deoxyadenosine in DNA + S-adenosyl-L-methionine = an N(6)-methyl-2'-deoxyadenosine in DNA + S-adenosyl-L-homocysteine + H(+)</text>
        <dbReference type="Rhea" id="RHEA:15197"/>
        <dbReference type="Rhea" id="RHEA-COMP:12418"/>
        <dbReference type="Rhea" id="RHEA-COMP:12419"/>
        <dbReference type="ChEBI" id="CHEBI:15378"/>
        <dbReference type="ChEBI" id="CHEBI:57856"/>
        <dbReference type="ChEBI" id="CHEBI:59789"/>
        <dbReference type="ChEBI" id="CHEBI:90615"/>
        <dbReference type="ChEBI" id="CHEBI:90616"/>
        <dbReference type="EC" id="2.1.1.72"/>
    </reaction>
</comment>
<evidence type="ECO:0000256" key="3">
    <source>
        <dbReference type="ARBA" id="ARBA00022603"/>
    </source>
</evidence>
<evidence type="ECO:0000256" key="7">
    <source>
        <dbReference type="RuleBase" id="RU361257"/>
    </source>
</evidence>
<keyword evidence="4 7" id="KW-0808">Transferase</keyword>
<sequence>MWRRRCLIWKCMFQIHNRRYLGSKFKLLAFIDDVIRAHCRDCRTLTDLFGGTGVVAHHFNNRFRIRINDILFGNFLAYRTFFSDEAVSWPYLKDLIEYYNQLNDMPSENYYSRHFADTFLGRRNMLKVGVIRDDIDTLSAQGKINAREQAVLITSLLYAIDRIANTVGHYDAFRRNGDLIKPLLLQLPETQENHNQGNQIFQQDANELVKNIQSDIVYIDPPYNSRQYGDAYHFLENVAVNAKPQVHGVARKMDRSRLKSNYCTQKAAAQFGQLIDDTDAKYILVSYNNTGSKINSRSNAKISDVQIMEILQKKGKVSVFEQDFHAFTTGKTQLSKHKERLFLCEVGIRDETFVRIPDNARNEGIVKSPLNYTGGKGKLLPQIKAKLPEPFGVFYDVFSGGANTGANVLAEQVICIDKNRPLIDLLNYIQSQTYVGLVAALEQKIAHYGLSDTFRHDYDFYKCSSSKGLGEFNKAPFARLRQDYNQYKDNLLFLIIIFYGFNNQIRFNQKGEFNLPVGKRDFNASLRKKLRLFMERLHTRRIRFACQDFRDLDIKHLQKQQAFLYLDPPYLLGTAAYNEHGGWTARDEQDLLHFLKVCDEHHIRFALSNVMKHKGEMHQQLLDWSVAHSFNINYLNFRYPNANYQAKHKSGETQEVLITNYRTPSENNLSDGILPD</sequence>
<proteinExistence type="inferred from homology"/>
<accession>A0A2P7TYL9</accession>
<dbReference type="InterPro" id="IPR023095">
    <property type="entry name" value="Ade_MeTrfase_dom_2"/>
</dbReference>
<dbReference type="GO" id="GO:0006298">
    <property type="term" value="P:mismatch repair"/>
    <property type="evidence" value="ECO:0007669"/>
    <property type="project" value="TreeGrafter"/>
</dbReference>
<dbReference type="GO" id="GO:0009007">
    <property type="term" value="F:site-specific DNA-methyltransferase (adenine-specific) activity"/>
    <property type="evidence" value="ECO:0007669"/>
    <property type="project" value="UniProtKB-UniRule"/>
</dbReference>
<keyword evidence="3 7" id="KW-0489">Methyltransferase</keyword>
<evidence type="ECO:0000313" key="8">
    <source>
        <dbReference type="EMBL" id="PSJ79822.1"/>
    </source>
</evidence>
<dbReference type="AlphaFoldDB" id="A0A2P7TYL9"/>
<dbReference type="Gene3D" id="3.40.50.150">
    <property type="entry name" value="Vaccinia Virus protein VP39"/>
    <property type="match status" value="2"/>
</dbReference>
<keyword evidence="5 7" id="KW-0949">S-adenosyl-L-methionine</keyword>
<dbReference type="SUPFAM" id="SSF53335">
    <property type="entry name" value="S-adenosyl-L-methionine-dependent methyltransferases"/>
    <property type="match status" value="2"/>
</dbReference>
<organism evidence="8 9">
    <name type="scientific">Neisseria iguanae</name>
    <dbReference type="NCBI Taxonomy" id="90242"/>
    <lineage>
        <taxon>Bacteria</taxon>
        <taxon>Pseudomonadati</taxon>
        <taxon>Pseudomonadota</taxon>
        <taxon>Betaproteobacteria</taxon>
        <taxon>Neisseriales</taxon>
        <taxon>Neisseriaceae</taxon>
        <taxon>Neisseria</taxon>
    </lineage>
</organism>